<dbReference type="PROSITE" id="PS51257">
    <property type="entry name" value="PROKAR_LIPOPROTEIN"/>
    <property type="match status" value="1"/>
</dbReference>
<dbReference type="Proteomes" id="UP001242314">
    <property type="component" value="Unassembled WGS sequence"/>
</dbReference>
<evidence type="ECO:0000256" key="1">
    <source>
        <dbReference type="SAM" id="SignalP"/>
    </source>
</evidence>
<keyword evidence="1" id="KW-0732">Signal</keyword>
<accession>A0ABT9GBU5</accession>
<sequence length="1012" mass="103755">MVKRTIKFTPIAASVALTLGLTACGSDNDRNIPVTPVESFTATGDAQFNIEVTGKAVKGSMKNAVVTVMTLDESGQSVPVAFRSAASAEPESFSEEALSQDAADAAVEASKIAANPEVLTDESGRYSIYLDDDFTGPVYITVKTSEEGDDSFLRCDAYVGCGNYDVAPEVDDENDGDTAIEFGEWYKTDLELSVVKFIPVVEADPSGASGSAGDTNVTGSYKANVTFLTSLVASLLLDSGSSVDEGAIATASLNTVVQVMGQDAALLLSAIIGDLSNGGAVDLSDVDGEEELTDGILAIAQFSSSIQGLPSIGDVMSSIKAGIKSGQFKGNADASIAAIATMLQTAITNTANVFVAIATGTEEDIKAALEAAFAAKIPAPTAGEIVAFAANSADVAKKAKAAKDKAVKNGAATDAGLAAAAVKVKKALEVIGCTGAECTVGDDFYTALAAALTVEVTASQTALTALEMDIETAQSSLADVQAMGGDALTADNAAAFVSAVTLLKNEAATADLTVKADSIFVKSQGYVTAAKALVTQSSDYQQILDSATSLQTDAFDAVNDTAAYDAALAALVAEAEAAIETFDIALAAAKLVAEDTADVADEKKSAADTAEAASTSALANAEGAMVDTAANATEALELAMTAVTAASDFAAAVDALEIAIEQALVAANAYLDLEGEGAQAMIDALTAMQTAAEAQGELASDQFVTAYNLQLVAESAVAKLEVLTSVKATSESLSTMTVLTNTGGQAVIDAADVLADVIDELAEMGNSGEGTSTRQPDWSYNYDLDALVLELENETTGEMISASASYQGEQLVVAWGATLMGENDATVSLVTGESRTAALEECELFADGTIIDPTQIDSCLIFTFDSAVDKNTVDDAEIVNTETWNHIEIMDGDSGFTGMLNLTADDATDMGTVTLEGMSGDLDFKVMGMVDSSGDEDESTLEVMVKGDAAMGYTLSLTGMESTGYTGDVKAMYNGDMMSFGTASKVTNGVSITYIDGDVVPYTDVDLIDSSK</sequence>
<comment type="caution">
    <text evidence="2">The sequence shown here is derived from an EMBL/GenBank/DDBJ whole genome shotgun (WGS) entry which is preliminary data.</text>
</comment>
<keyword evidence="3" id="KW-1185">Reference proteome</keyword>
<feature type="chain" id="PRO_5046199780" evidence="1">
    <location>
        <begin position="26"/>
        <end position="1012"/>
    </location>
</feature>
<evidence type="ECO:0000313" key="3">
    <source>
        <dbReference type="Proteomes" id="UP001242314"/>
    </source>
</evidence>
<reference evidence="2 3" key="1">
    <citation type="submission" date="2023-04" db="EMBL/GenBank/DDBJ databases">
        <title>Novel Pseudoalteromonas species isolated from Pacific coral.</title>
        <authorList>
            <person name="Videau P."/>
            <person name="Shlafstein M.D."/>
            <person name="Oline D.K."/>
            <person name="Strangman W.K."/>
            <person name="Hahnke R.L."/>
            <person name="Saw J.H."/>
            <person name="Ushijima B."/>
        </authorList>
    </citation>
    <scope>NUCLEOTIDE SEQUENCE [LARGE SCALE GENOMIC DNA]</scope>
    <source>
        <strain evidence="2 3">LMG 14908</strain>
    </source>
</reference>
<dbReference type="EMBL" id="JASGWX010000002">
    <property type="protein sequence ID" value="MDP4483119.1"/>
    <property type="molecule type" value="Genomic_DNA"/>
</dbReference>
<proteinExistence type="predicted"/>
<organism evidence="2 3">
    <name type="scientific">Pseudoalteromonas distincta</name>
    <dbReference type="NCBI Taxonomy" id="77608"/>
    <lineage>
        <taxon>Bacteria</taxon>
        <taxon>Pseudomonadati</taxon>
        <taxon>Pseudomonadota</taxon>
        <taxon>Gammaproteobacteria</taxon>
        <taxon>Alteromonadales</taxon>
        <taxon>Pseudoalteromonadaceae</taxon>
        <taxon>Pseudoalteromonas</taxon>
    </lineage>
</organism>
<gene>
    <name evidence="2" type="ORF">QDH73_03575</name>
</gene>
<name>A0ABT9GBU5_9GAMM</name>
<evidence type="ECO:0000313" key="2">
    <source>
        <dbReference type="EMBL" id="MDP4483119.1"/>
    </source>
</evidence>
<feature type="signal peptide" evidence="1">
    <location>
        <begin position="1"/>
        <end position="25"/>
    </location>
</feature>
<dbReference type="RefSeq" id="WP_039489984.1">
    <property type="nucleotide sequence ID" value="NZ_JASGWX010000002.1"/>
</dbReference>
<protein>
    <submittedName>
        <fullName evidence="2">Uncharacterized protein</fullName>
    </submittedName>
</protein>